<organism evidence="2 3">
    <name type="scientific">Vibrio splendidus</name>
    <dbReference type="NCBI Taxonomy" id="29497"/>
    <lineage>
        <taxon>Bacteria</taxon>
        <taxon>Pseudomonadati</taxon>
        <taxon>Pseudomonadota</taxon>
        <taxon>Gammaproteobacteria</taxon>
        <taxon>Vibrionales</taxon>
        <taxon>Vibrionaceae</taxon>
        <taxon>Vibrio</taxon>
    </lineage>
</organism>
<comment type="caution">
    <text evidence="2">The sequence shown here is derived from an EMBL/GenBank/DDBJ whole genome shotgun (WGS) entry which is preliminary data.</text>
</comment>
<sequence length="97" mass="10559">MKTSTIYAEKAVSSSEARKHFKDCLSGEPVVVLSNNEPAGYMMSATFFEGLMKALEGKNVDSASLFRPMSARLAVIGHLNAQALTELDENTLGEFQE</sequence>
<dbReference type="SUPFAM" id="SSF143120">
    <property type="entry name" value="YefM-like"/>
    <property type="match status" value="1"/>
</dbReference>
<dbReference type="InterPro" id="IPR036165">
    <property type="entry name" value="YefM-like_sf"/>
</dbReference>
<comment type="similarity">
    <text evidence="1">Belongs to the phD/YefM antitoxin family.</text>
</comment>
<name>A0A2T5ETB8_VIBSP</name>
<protein>
    <recommendedName>
        <fullName evidence="4">Antitoxin of toxin-antitoxin stability system</fullName>
    </recommendedName>
</protein>
<evidence type="ECO:0000313" key="2">
    <source>
        <dbReference type="EMBL" id="PTP31258.1"/>
    </source>
</evidence>
<gene>
    <name evidence="2" type="ORF">CWO07_16020</name>
</gene>
<evidence type="ECO:0008006" key="4">
    <source>
        <dbReference type="Google" id="ProtNLM"/>
    </source>
</evidence>
<dbReference type="Proteomes" id="UP000244197">
    <property type="component" value="Unassembled WGS sequence"/>
</dbReference>
<dbReference type="RefSeq" id="WP_102458569.1">
    <property type="nucleotide sequence ID" value="NZ_MCWO01000396.1"/>
</dbReference>
<evidence type="ECO:0000313" key="3">
    <source>
        <dbReference type="Proteomes" id="UP000244197"/>
    </source>
</evidence>
<dbReference type="AlphaFoldDB" id="A0A2T5ETB8"/>
<dbReference type="EMBL" id="PIFK01000031">
    <property type="protein sequence ID" value="PTP31258.1"/>
    <property type="molecule type" value="Genomic_DNA"/>
</dbReference>
<evidence type="ECO:0000256" key="1">
    <source>
        <dbReference type="ARBA" id="ARBA00009981"/>
    </source>
</evidence>
<accession>A0A2T5ETB8</accession>
<proteinExistence type="inferred from homology"/>
<reference evidence="2 3" key="1">
    <citation type="submission" date="2017-11" db="EMBL/GenBank/DDBJ databases">
        <title>Population delineation of vibrios coincides with oyster pathogenicity.</title>
        <authorList>
            <person name="Bruto M."/>
            <person name="Labreuche Y."/>
            <person name="James A."/>
            <person name="Piel D."/>
            <person name="Chenivesse S."/>
            <person name="Petton B."/>
            <person name="Polz M.F."/>
            <person name="Le Roux F."/>
        </authorList>
    </citation>
    <scope>NUCLEOTIDE SEQUENCE [LARGE SCALE GENOMIC DNA]</scope>
    <source>
        <strain evidence="2 3">FF_144</strain>
    </source>
</reference>